<feature type="domain" description="Arginyl tRNA synthetase N-terminal" evidence="13">
    <location>
        <begin position="3"/>
        <end position="89"/>
    </location>
</feature>
<dbReference type="CDD" id="cd00671">
    <property type="entry name" value="ArgRS_core"/>
    <property type="match status" value="1"/>
</dbReference>
<organism evidence="14 15">
    <name type="scientific">Candidatus Macondimonas diazotrophica</name>
    <dbReference type="NCBI Taxonomy" id="2305248"/>
    <lineage>
        <taxon>Bacteria</taxon>
        <taxon>Pseudomonadati</taxon>
        <taxon>Pseudomonadota</taxon>
        <taxon>Gammaproteobacteria</taxon>
        <taxon>Chromatiales</taxon>
        <taxon>Ectothiorhodospiraceae</taxon>
        <taxon>Candidatus Macondimonas</taxon>
    </lineage>
</organism>
<evidence type="ECO:0000313" key="15">
    <source>
        <dbReference type="Proteomes" id="UP000297890"/>
    </source>
</evidence>
<keyword evidence="3 10" id="KW-0963">Cytoplasm</keyword>
<dbReference type="Proteomes" id="UP000297890">
    <property type="component" value="Unassembled WGS sequence"/>
</dbReference>
<evidence type="ECO:0000256" key="8">
    <source>
        <dbReference type="ARBA" id="ARBA00023146"/>
    </source>
</evidence>
<dbReference type="Gene3D" id="3.40.50.620">
    <property type="entry name" value="HUPs"/>
    <property type="match status" value="1"/>
</dbReference>
<dbReference type="GO" id="GO:0005737">
    <property type="term" value="C:cytoplasm"/>
    <property type="evidence" value="ECO:0007669"/>
    <property type="project" value="UniProtKB-SubCell"/>
</dbReference>
<evidence type="ECO:0000256" key="7">
    <source>
        <dbReference type="ARBA" id="ARBA00022917"/>
    </source>
</evidence>
<dbReference type="Pfam" id="PF03485">
    <property type="entry name" value="Arg_tRNA_synt_N"/>
    <property type="match status" value="1"/>
</dbReference>
<dbReference type="InterPro" id="IPR005148">
    <property type="entry name" value="Arg-tRNA-synth_N"/>
</dbReference>
<evidence type="ECO:0000256" key="6">
    <source>
        <dbReference type="ARBA" id="ARBA00022840"/>
    </source>
</evidence>
<dbReference type="Pfam" id="PF05746">
    <property type="entry name" value="DALR_1"/>
    <property type="match status" value="1"/>
</dbReference>
<evidence type="ECO:0000313" key="14">
    <source>
        <dbReference type="EMBL" id="TFZ83061.1"/>
    </source>
</evidence>
<dbReference type="FunFam" id="1.10.730.10:FF:000008">
    <property type="entry name" value="Arginine--tRNA ligase"/>
    <property type="match status" value="1"/>
</dbReference>
<keyword evidence="4 10" id="KW-0436">Ligase</keyword>
<comment type="caution">
    <text evidence="14">The sequence shown here is derived from an EMBL/GenBank/DDBJ whole genome shotgun (WGS) entry which is preliminary data.</text>
</comment>
<keyword evidence="5 10" id="KW-0547">Nucleotide-binding</keyword>
<dbReference type="PRINTS" id="PR01038">
    <property type="entry name" value="TRNASYNTHARG"/>
</dbReference>
<dbReference type="InterPro" id="IPR014729">
    <property type="entry name" value="Rossmann-like_a/b/a_fold"/>
</dbReference>
<keyword evidence="6 10" id="KW-0067">ATP-binding</keyword>
<dbReference type="EMBL" id="SRIO01000005">
    <property type="protein sequence ID" value="TFZ83061.1"/>
    <property type="molecule type" value="Genomic_DNA"/>
</dbReference>
<dbReference type="SMART" id="SM00836">
    <property type="entry name" value="DALR_1"/>
    <property type="match status" value="1"/>
</dbReference>
<dbReference type="PANTHER" id="PTHR11956">
    <property type="entry name" value="ARGINYL-TRNA SYNTHETASE"/>
    <property type="match status" value="1"/>
</dbReference>
<dbReference type="Gene3D" id="3.30.1360.70">
    <property type="entry name" value="Arginyl tRNA synthetase N-terminal domain"/>
    <property type="match status" value="1"/>
</dbReference>
<proteinExistence type="inferred from homology"/>
<dbReference type="OrthoDB" id="9803211at2"/>
<keyword evidence="15" id="KW-1185">Reference proteome</keyword>
<comment type="subunit">
    <text evidence="10">Monomer.</text>
</comment>
<dbReference type="Gene3D" id="1.10.730.10">
    <property type="entry name" value="Isoleucyl-tRNA Synthetase, Domain 1"/>
    <property type="match status" value="1"/>
</dbReference>
<reference evidence="14 15" key="1">
    <citation type="journal article" date="2019" name="ISME J.">
        <title>Candidatus Macondimonas diazotrophica, a novel gammaproteobacterial genus dominating crude-oil-contaminated coastal sediments.</title>
        <authorList>
            <person name="Karthikeyan S."/>
            <person name="Konstantinidis K."/>
        </authorList>
    </citation>
    <scope>NUCLEOTIDE SEQUENCE [LARGE SCALE GENOMIC DNA]</scope>
    <source>
        <strain evidence="14 15">KTK01</strain>
    </source>
</reference>
<dbReference type="AlphaFoldDB" id="A0A4Z0FAU9"/>
<name>A0A4Z0FAU9_9GAMM</name>
<dbReference type="SUPFAM" id="SSF55190">
    <property type="entry name" value="Arginyl-tRNA synthetase (ArgRS), N-terminal 'additional' domain"/>
    <property type="match status" value="1"/>
</dbReference>
<dbReference type="PANTHER" id="PTHR11956:SF5">
    <property type="entry name" value="ARGININE--TRNA LIGASE, CYTOPLASMIC"/>
    <property type="match status" value="1"/>
</dbReference>
<evidence type="ECO:0000256" key="9">
    <source>
        <dbReference type="ARBA" id="ARBA00049339"/>
    </source>
</evidence>
<keyword evidence="8 10" id="KW-0030">Aminoacyl-tRNA synthetase</keyword>
<gene>
    <name evidence="10" type="primary">argS</name>
    <name evidence="14" type="ORF">E4680_05360</name>
</gene>
<dbReference type="InterPro" id="IPR001412">
    <property type="entry name" value="aa-tRNA-synth_I_CS"/>
</dbReference>
<dbReference type="PROSITE" id="PS00178">
    <property type="entry name" value="AA_TRNA_LIGASE_I"/>
    <property type="match status" value="1"/>
</dbReference>
<evidence type="ECO:0000256" key="1">
    <source>
        <dbReference type="ARBA" id="ARBA00004496"/>
    </source>
</evidence>
<dbReference type="InterPro" id="IPR036695">
    <property type="entry name" value="Arg-tRNA-synth_N_sf"/>
</dbReference>
<evidence type="ECO:0000256" key="3">
    <source>
        <dbReference type="ARBA" id="ARBA00022490"/>
    </source>
</evidence>
<dbReference type="NCBIfam" id="TIGR00456">
    <property type="entry name" value="argS"/>
    <property type="match status" value="1"/>
</dbReference>
<evidence type="ECO:0000259" key="13">
    <source>
        <dbReference type="SMART" id="SM01016"/>
    </source>
</evidence>
<evidence type="ECO:0000256" key="5">
    <source>
        <dbReference type="ARBA" id="ARBA00022741"/>
    </source>
</evidence>
<accession>A0A4Z0FAU9</accession>
<dbReference type="SMART" id="SM01016">
    <property type="entry name" value="Arg_tRNA_synt_N"/>
    <property type="match status" value="1"/>
</dbReference>
<evidence type="ECO:0000256" key="2">
    <source>
        <dbReference type="ARBA" id="ARBA00005594"/>
    </source>
</evidence>
<dbReference type="InterPro" id="IPR009080">
    <property type="entry name" value="tRNAsynth_Ia_anticodon-bd"/>
</dbReference>
<evidence type="ECO:0000259" key="12">
    <source>
        <dbReference type="SMART" id="SM00836"/>
    </source>
</evidence>
<comment type="similarity">
    <text evidence="2 10 11">Belongs to the class-I aminoacyl-tRNA synthetase family.</text>
</comment>
<dbReference type="InterPro" id="IPR001278">
    <property type="entry name" value="Arg-tRNA-ligase"/>
</dbReference>
<sequence>MKHAIAQWLSEAIAQLPDCPDAARALPLQLDRTRDPAHGDFATNWALIAAPKCSRKPRELADALVGALPDNPQVAKVTVAGPGFVNIHLHPSAYHQAVKDILMLGDRYGEIDLGCGQRLLLEFVSANPTGPLHVGHGRGAAYGASLANVLRTAGYQVEREYYINDAGRQMDILAASVWLRYLEACGETLPFPANAYRGDYLLPIAHDLLAREGEALRQPSAKVLDGLPPDEPDGGDREVYIDAMVARARALLGESGYARVFNMGLEAILGDIRDDLAEFGVTYDRWYSERSLGSSGALESALQTLRESRHTEIREGALWFCATEFGDEKDRVVVRENGVPTYFAADIAYHLDKYRRGYDRIIDLWGADHHGYVPRVKAALAALGEDTDRLTVLLIQFAILYRGKQKVSMSTRAGEFVTLRELREEVGNDAARFFYVLRSHEQHLDFDLELAKSQSADNPVYYVQYAHARVCSVFNQLAERGEHFEPAAAELPKLDSTHERALMVMLARYPETIEVAARQHAPHHIAHYLRDLAQDFHAYYNAETFLVADSAVRNARLCLIASVRQVLRNGLALLGVSAPERM</sequence>
<dbReference type="InterPro" id="IPR035684">
    <property type="entry name" value="ArgRS_core"/>
</dbReference>
<dbReference type="HAMAP" id="MF_00123">
    <property type="entry name" value="Arg_tRNA_synth"/>
    <property type="match status" value="1"/>
</dbReference>
<dbReference type="EC" id="6.1.1.19" evidence="10"/>
<dbReference type="GO" id="GO:0004814">
    <property type="term" value="F:arginine-tRNA ligase activity"/>
    <property type="evidence" value="ECO:0007669"/>
    <property type="project" value="UniProtKB-UniRule"/>
</dbReference>
<dbReference type="SUPFAM" id="SSF52374">
    <property type="entry name" value="Nucleotidylyl transferase"/>
    <property type="match status" value="1"/>
</dbReference>
<feature type="domain" description="DALR anticodon binding" evidence="12">
    <location>
        <begin position="463"/>
        <end position="582"/>
    </location>
</feature>
<dbReference type="Pfam" id="PF00750">
    <property type="entry name" value="tRNA-synt_1d"/>
    <property type="match status" value="2"/>
</dbReference>
<feature type="short sequence motif" description="'HIGH' region" evidence="10">
    <location>
        <begin position="126"/>
        <end position="136"/>
    </location>
</feature>
<comment type="subcellular location">
    <subcellularLocation>
        <location evidence="1 10">Cytoplasm</location>
    </subcellularLocation>
</comment>
<dbReference type="GO" id="GO:0006420">
    <property type="term" value="P:arginyl-tRNA aminoacylation"/>
    <property type="evidence" value="ECO:0007669"/>
    <property type="project" value="UniProtKB-UniRule"/>
</dbReference>
<protein>
    <recommendedName>
        <fullName evidence="10">Arginine--tRNA ligase</fullName>
        <ecNumber evidence="10">6.1.1.19</ecNumber>
    </recommendedName>
    <alternativeName>
        <fullName evidence="10">Arginyl-tRNA synthetase</fullName>
        <shortName evidence="10">ArgRS</shortName>
    </alternativeName>
</protein>
<comment type="catalytic activity">
    <reaction evidence="9 10">
        <text>tRNA(Arg) + L-arginine + ATP = L-arginyl-tRNA(Arg) + AMP + diphosphate</text>
        <dbReference type="Rhea" id="RHEA:20301"/>
        <dbReference type="Rhea" id="RHEA-COMP:9658"/>
        <dbReference type="Rhea" id="RHEA-COMP:9673"/>
        <dbReference type="ChEBI" id="CHEBI:30616"/>
        <dbReference type="ChEBI" id="CHEBI:32682"/>
        <dbReference type="ChEBI" id="CHEBI:33019"/>
        <dbReference type="ChEBI" id="CHEBI:78442"/>
        <dbReference type="ChEBI" id="CHEBI:78513"/>
        <dbReference type="ChEBI" id="CHEBI:456215"/>
        <dbReference type="EC" id="6.1.1.19"/>
    </reaction>
</comment>
<dbReference type="SUPFAM" id="SSF47323">
    <property type="entry name" value="Anticodon-binding domain of a subclass of class I aminoacyl-tRNA synthetases"/>
    <property type="match status" value="1"/>
</dbReference>
<evidence type="ECO:0000256" key="11">
    <source>
        <dbReference type="RuleBase" id="RU363038"/>
    </source>
</evidence>
<dbReference type="InterPro" id="IPR008909">
    <property type="entry name" value="DALR_anticod-bd"/>
</dbReference>
<evidence type="ECO:0000256" key="4">
    <source>
        <dbReference type="ARBA" id="ARBA00022598"/>
    </source>
</evidence>
<keyword evidence="7 10" id="KW-0648">Protein biosynthesis</keyword>
<dbReference type="GO" id="GO:0005524">
    <property type="term" value="F:ATP binding"/>
    <property type="evidence" value="ECO:0007669"/>
    <property type="project" value="UniProtKB-UniRule"/>
</dbReference>
<evidence type="ECO:0000256" key="10">
    <source>
        <dbReference type="HAMAP-Rule" id="MF_00123"/>
    </source>
</evidence>